<organism evidence="1 2">
    <name type="scientific">Pristionchus fissidentatus</name>
    <dbReference type="NCBI Taxonomy" id="1538716"/>
    <lineage>
        <taxon>Eukaryota</taxon>
        <taxon>Metazoa</taxon>
        <taxon>Ecdysozoa</taxon>
        <taxon>Nematoda</taxon>
        <taxon>Chromadorea</taxon>
        <taxon>Rhabditida</taxon>
        <taxon>Rhabditina</taxon>
        <taxon>Diplogasteromorpha</taxon>
        <taxon>Diplogasteroidea</taxon>
        <taxon>Neodiplogasteridae</taxon>
        <taxon>Pristionchus</taxon>
    </lineage>
</organism>
<reference evidence="1" key="1">
    <citation type="submission" date="2023-10" db="EMBL/GenBank/DDBJ databases">
        <title>Genome assembly of Pristionchus species.</title>
        <authorList>
            <person name="Yoshida K."/>
            <person name="Sommer R.J."/>
        </authorList>
    </citation>
    <scope>NUCLEOTIDE SEQUENCE</scope>
    <source>
        <strain evidence="1">RS5133</strain>
    </source>
</reference>
<keyword evidence="2" id="KW-1185">Reference proteome</keyword>
<feature type="non-terminal residue" evidence="1">
    <location>
        <position position="1"/>
    </location>
</feature>
<name>A0AAV5V3E8_9BILA</name>
<evidence type="ECO:0008006" key="3">
    <source>
        <dbReference type="Google" id="ProtNLM"/>
    </source>
</evidence>
<evidence type="ECO:0000313" key="1">
    <source>
        <dbReference type="EMBL" id="GMT13015.1"/>
    </source>
</evidence>
<proteinExistence type="predicted"/>
<accession>A0AAV5V3E8</accession>
<protein>
    <recommendedName>
        <fullName evidence="3">RING-type domain-containing protein</fullName>
    </recommendedName>
</protein>
<comment type="caution">
    <text evidence="1">The sequence shown here is derived from an EMBL/GenBank/DDBJ whole genome shotgun (WGS) entry which is preliminary data.</text>
</comment>
<evidence type="ECO:0000313" key="2">
    <source>
        <dbReference type="Proteomes" id="UP001432322"/>
    </source>
</evidence>
<sequence>SVLSCTRCTMQYGVHCPNKFPVVASCGCLSFNECDGESRLPGGVACCRDFDGTVAATRLLDLTPIATRDFRRHQMCDTCQMFVPIDFAPVHFMQDSMRKCGKRVCVECLYFNDEATHSHVPARD</sequence>
<dbReference type="Proteomes" id="UP001432322">
    <property type="component" value="Unassembled WGS sequence"/>
</dbReference>
<gene>
    <name evidence="1" type="ORF">PFISCL1PPCAC_4312</name>
</gene>
<dbReference type="EMBL" id="BTSY01000002">
    <property type="protein sequence ID" value="GMT13015.1"/>
    <property type="molecule type" value="Genomic_DNA"/>
</dbReference>
<dbReference type="AlphaFoldDB" id="A0AAV5V3E8"/>